<dbReference type="AlphaFoldDB" id="A0AAV4U4F8"/>
<evidence type="ECO:0000313" key="1">
    <source>
        <dbReference type="EMBL" id="GIY52610.1"/>
    </source>
</evidence>
<protein>
    <submittedName>
        <fullName evidence="1">Uncharacterized protein</fullName>
    </submittedName>
</protein>
<gene>
    <name evidence="1" type="ORF">CEXT_124901</name>
</gene>
<feature type="non-terminal residue" evidence="1">
    <location>
        <position position="1"/>
    </location>
</feature>
<accession>A0AAV4U4F8</accession>
<name>A0AAV4U4F8_CAEEX</name>
<keyword evidence="2" id="KW-1185">Reference proteome</keyword>
<proteinExistence type="predicted"/>
<reference evidence="1 2" key="1">
    <citation type="submission" date="2021-06" db="EMBL/GenBank/DDBJ databases">
        <title>Caerostris extrusa draft genome.</title>
        <authorList>
            <person name="Kono N."/>
            <person name="Arakawa K."/>
        </authorList>
    </citation>
    <scope>NUCLEOTIDE SEQUENCE [LARGE SCALE GENOMIC DNA]</scope>
</reference>
<comment type="caution">
    <text evidence="1">The sequence shown here is derived from an EMBL/GenBank/DDBJ whole genome shotgun (WGS) entry which is preliminary data.</text>
</comment>
<dbReference type="EMBL" id="BPLR01012263">
    <property type="protein sequence ID" value="GIY52610.1"/>
    <property type="molecule type" value="Genomic_DNA"/>
</dbReference>
<sequence length="16" mass="1861">NIILNLLDNSEVIYLD</sequence>
<evidence type="ECO:0000313" key="2">
    <source>
        <dbReference type="Proteomes" id="UP001054945"/>
    </source>
</evidence>
<organism evidence="1 2">
    <name type="scientific">Caerostris extrusa</name>
    <name type="common">Bark spider</name>
    <name type="synonym">Caerostris bankana</name>
    <dbReference type="NCBI Taxonomy" id="172846"/>
    <lineage>
        <taxon>Eukaryota</taxon>
        <taxon>Metazoa</taxon>
        <taxon>Ecdysozoa</taxon>
        <taxon>Arthropoda</taxon>
        <taxon>Chelicerata</taxon>
        <taxon>Arachnida</taxon>
        <taxon>Araneae</taxon>
        <taxon>Araneomorphae</taxon>
        <taxon>Entelegynae</taxon>
        <taxon>Araneoidea</taxon>
        <taxon>Araneidae</taxon>
        <taxon>Caerostris</taxon>
    </lineage>
</organism>
<dbReference type="Proteomes" id="UP001054945">
    <property type="component" value="Unassembled WGS sequence"/>
</dbReference>